<dbReference type="Gene3D" id="3.30.70.330">
    <property type="match status" value="1"/>
</dbReference>
<keyword evidence="1" id="KW-0547">Nucleotide-binding</keyword>
<dbReference type="GO" id="GO:0016787">
    <property type="term" value="F:hydrolase activity"/>
    <property type="evidence" value="ECO:0007669"/>
    <property type="project" value="UniProtKB-KW"/>
</dbReference>
<dbReference type="InterPro" id="IPR044742">
    <property type="entry name" value="DEAD/DEAH_RhlB"/>
</dbReference>
<dbReference type="PROSITE" id="PS51192">
    <property type="entry name" value="HELICASE_ATP_BIND_1"/>
    <property type="match status" value="1"/>
</dbReference>
<evidence type="ECO:0000259" key="6">
    <source>
        <dbReference type="PROSITE" id="PS51192"/>
    </source>
</evidence>
<evidence type="ECO:0000259" key="7">
    <source>
        <dbReference type="PROSITE" id="PS51194"/>
    </source>
</evidence>
<dbReference type="Pfam" id="PF03880">
    <property type="entry name" value="DbpA"/>
    <property type="match status" value="1"/>
</dbReference>
<organism evidence="9">
    <name type="scientific">marine metagenome</name>
    <dbReference type="NCBI Taxonomy" id="408172"/>
    <lineage>
        <taxon>unclassified sequences</taxon>
        <taxon>metagenomes</taxon>
        <taxon>ecological metagenomes</taxon>
    </lineage>
</organism>
<evidence type="ECO:0000256" key="3">
    <source>
        <dbReference type="ARBA" id="ARBA00022806"/>
    </source>
</evidence>
<sequence>MDNFKQTRLHPDILKAITEMGFETPTPIQAKTIPHLMASAHDLIATAQTGTGKTAAFGLPSIHLTDIEDRRTQTLVLCPTRELCMQITKDLGNFSKYINGMNILAVYGGASIQSQIKSLKKGAQIVIGTPGRTKDLIKRKRLDISHVARVILDEADEMLTMGFKEDLEMILAQTPQEKQTLLFSATMSKRVVEITKSYMNNPLEIAAARMNIAADNVQHIYYMVNAKDRYEVIKRIIDINPGIYGIVFCRTRRETKEVANKLMYDGYNADTLHGDLSQVQRDEVMGRFRNRQLQILVATDVAARGLDVDDLSHVINFNLPDDDEIYVHRSGRTGRAGKKGISIIIIHTREMRKIREIEKKSSITFIRETVPSGLDICKKRLYTLIDKVENVEVDEQQIGQFMPDIYKKLEWLEREELVKHFVSTEFNRYLSYYKNARDINISGDSMGGKRSKREKRSRGDRWNTSFAGFYVNVGFQHKVNPGRLIGLINECLRSSDAVIGKIEVMKTFSFFEIDNKWESKLFVGFKGKKFEGIPLLVEGDKGSPRGERGSKGKSKYRDNKVGRVKARKNRYKGGSRRKRP</sequence>
<dbReference type="PROSITE" id="PS00039">
    <property type="entry name" value="DEAD_ATP_HELICASE"/>
    <property type="match status" value="1"/>
</dbReference>
<accession>A0A381W7Q3</accession>
<dbReference type="PROSITE" id="PS51195">
    <property type="entry name" value="Q_MOTIF"/>
    <property type="match status" value="1"/>
</dbReference>
<dbReference type="AlphaFoldDB" id="A0A381W7Q3"/>
<name>A0A381W7Q3_9ZZZZ</name>
<feature type="domain" description="DEAD-box RNA helicase Q" evidence="8">
    <location>
        <begin position="2"/>
        <end position="30"/>
    </location>
</feature>
<dbReference type="GO" id="GO:0003676">
    <property type="term" value="F:nucleic acid binding"/>
    <property type="evidence" value="ECO:0007669"/>
    <property type="project" value="InterPro"/>
</dbReference>
<dbReference type="CDD" id="cd18787">
    <property type="entry name" value="SF2_C_DEAD"/>
    <property type="match status" value="1"/>
</dbReference>
<dbReference type="SMART" id="SM00487">
    <property type="entry name" value="DEXDc"/>
    <property type="match status" value="1"/>
</dbReference>
<feature type="region of interest" description="Disordered" evidence="5">
    <location>
        <begin position="536"/>
        <end position="580"/>
    </location>
</feature>
<dbReference type="InterPro" id="IPR001650">
    <property type="entry name" value="Helicase_C-like"/>
</dbReference>
<evidence type="ECO:0000259" key="8">
    <source>
        <dbReference type="PROSITE" id="PS51195"/>
    </source>
</evidence>
<reference evidence="9" key="1">
    <citation type="submission" date="2018-05" db="EMBL/GenBank/DDBJ databases">
        <authorList>
            <person name="Lanie J.A."/>
            <person name="Ng W.-L."/>
            <person name="Kazmierczak K.M."/>
            <person name="Andrzejewski T.M."/>
            <person name="Davidsen T.M."/>
            <person name="Wayne K.J."/>
            <person name="Tettelin H."/>
            <person name="Glass J.I."/>
            <person name="Rusch D."/>
            <person name="Podicherti R."/>
            <person name="Tsui H.-C.T."/>
            <person name="Winkler M.E."/>
        </authorList>
    </citation>
    <scope>NUCLEOTIDE SEQUENCE</scope>
</reference>
<gene>
    <name evidence="9" type="ORF">METZ01_LOCUS101434</name>
</gene>
<dbReference type="InterPro" id="IPR005580">
    <property type="entry name" value="DbpA/CsdA_RNA-bd_dom"/>
</dbReference>
<dbReference type="EMBL" id="UINC01010966">
    <property type="protein sequence ID" value="SVA48580.1"/>
    <property type="molecule type" value="Genomic_DNA"/>
</dbReference>
<dbReference type="PROSITE" id="PS51194">
    <property type="entry name" value="HELICASE_CTER"/>
    <property type="match status" value="1"/>
</dbReference>
<dbReference type="GO" id="GO:0005524">
    <property type="term" value="F:ATP binding"/>
    <property type="evidence" value="ECO:0007669"/>
    <property type="project" value="UniProtKB-KW"/>
</dbReference>
<evidence type="ECO:0000256" key="5">
    <source>
        <dbReference type="SAM" id="MobiDB-lite"/>
    </source>
</evidence>
<dbReference type="Pfam" id="PF00271">
    <property type="entry name" value="Helicase_C"/>
    <property type="match status" value="1"/>
</dbReference>
<dbReference type="SUPFAM" id="SSF52540">
    <property type="entry name" value="P-loop containing nucleoside triphosphate hydrolases"/>
    <property type="match status" value="1"/>
</dbReference>
<protein>
    <recommendedName>
        <fullName evidence="10">DEAD/DEAH box helicase</fullName>
    </recommendedName>
</protein>
<dbReference type="InterPro" id="IPR000629">
    <property type="entry name" value="RNA-helicase_DEAD-box_CS"/>
</dbReference>
<feature type="compositionally biased region" description="Basic residues" evidence="5">
    <location>
        <begin position="562"/>
        <end position="580"/>
    </location>
</feature>
<dbReference type="InterPro" id="IPR012677">
    <property type="entry name" value="Nucleotide-bd_a/b_plait_sf"/>
</dbReference>
<dbReference type="InterPro" id="IPR014014">
    <property type="entry name" value="RNA_helicase_DEAD_Q_motif"/>
</dbReference>
<evidence type="ECO:0008006" key="10">
    <source>
        <dbReference type="Google" id="ProtNLM"/>
    </source>
</evidence>
<evidence type="ECO:0000313" key="9">
    <source>
        <dbReference type="EMBL" id="SVA48580.1"/>
    </source>
</evidence>
<dbReference type="GO" id="GO:0005829">
    <property type="term" value="C:cytosol"/>
    <property type="evidence" value="ECO:0007669"/>
    <property type="project" value="TreeGrafter"/>
</dbReference>
<dbReference type="Pfam" id="PF00270">
    <property type="entry name" value="DEAD"/>
    <property type="match status" value="1"/>
</dbReference>
<dbReference type="CDD" id="cd00268">
    <property type="entry name" value="DEADc"/>
    <property type="match status" value="1"/>
</dbReference>
<dbReference type="PANTHER" id="PTHR47959">
    <property type="entry name" value="ATP-DEPENDENT RNA HELICASE RHLE-RELATED"/>
    <property type="match status" value="1"/>
</dbReference>
<dbReference type="SMART" id="SM00490">
    <property type="entry name" value="HELICc"/>
    <property type="match status" value="1"/>
</dbReference>
<dbReference type="InterPro" id="IPR011545">
    <property type="entry name" value="DEAD/DEAH_box_helicase_dom"/>
</dbReference>
<dbReference type="GO" id="GO:0003724">
    <property type="term" value="F:RNA helicase activity"/>
    <property type="evidence" value="ECO:0007669"/>
    <property type="project" value="InterPro"/>
</dbReference>
<dbReference type="InterPro" id="IPR027417">
    <property type="entry name" value="P-loop_NTPase"/>
</dbReference>
<evidence type="ECO:0000256" key="1">
    <source>
        <dbReference type="ARBA" id="ARBA00022741"/>
    </source>
</evidence>
<keyword evidence="3" id="KW-0347">Helicase</keyword>
<evidence type="ECO:0000256" key="4">
    <source>
        <dbReference type="ARBA" id="ARBA00022840"/>
    </source>
</evidence>
<feature type="domain" description="Helicase ATP-binding" evidence="6">
    <location>
        <begin position="34"/>
        <end position="205"/>
    </location>
</feature>
<dbReference type="CDD" id="cd12252">
    <property type="entry name" value="RRM_DbpA"/>
    <property type="match status" value="1"/>
</dbReference>
<keyword evidence="4" id="KW-0067">ATP-binding</keyword>
<dbReference type="Gene3D" id="3.40.50.300">
    <property type="entry name" value="P-loop containing nucleotide triphosphate hydrolases"/>
    <property type="match status" value="2"/>
</dbReference>
<dbReference type="InterPro" id="IPR050079">
    <property type="entry name" value="DEAD_box_RNA_helicase"/>
</dbReference>
<dbReference type="PANTHER" id="PTHR47959:SF13">
    <property type="entry name" value="ATP-DEPENDENT RNA HELICASE RHLE"/>
    <property type="match status" value="1"/>
</dbReference>
<dbReference type="InterPro" id="IPR014001">
    <property type="entry name" value="Helicase_ATP-bd"/>
</dbReference>
<evidence type="ECO:0000256" key="2">
    <source>
        <dbReference type="ARBA" id="ARBA00022801"/>
    </source>
</evidence>
<feature type="compositionally biased region" description="Basic and acidic residues" evidence="5">
    <location>
        <begin position="538"/>
        <end position="561"/>
    </location>
</feature>
<feature type="domain" description="Helicase C-terminal" evidence="7">
    <location>
        <begin position="231"/>
        <end position="382"/>
    </location>
</feature>
<keyword evidence="2" id="KW-0378">Hydrolase</keyword>
<proteinExistence type="predicted"/>